<dbReference type="Pfam" id="PF03446">
    <property type="entry name" value="NAD_binding_2"/>
    <property type="match status" value="1"/>
</dbReference>
<dbReference type="EMBL" id="JAODAN010000006">
    <property type="protein sequence ID" value="KAK1923896.1"/>
    <property type="molecule type" value="Genomic_DNA"/>
</dbReference>
<comment type="caution">
    <text evidence="3">The sequence shown here is derived from an EMBL/GenBank/DDBJ whole genome shotgun (WGS) entry which is preliminary data.</text>
</comment>
<keyword evidence="4" id="KW-1185">Reference proteome</keyword>
<dbReference type="SUPFAM" id="SSF51735">
    <property type="entry name" value="NAD(P)-binding Rossmann-fold domains"/>
    <property type="match status" value="1"/>
</dbReference>
<name>A0AAD9CXG8_PAPLA</name>
<reference evidence="3" key="1">
    <citation type="submission" date="2023-02" db="EMBL/GenBank/DDBJ databases">
        <title>Identification and recombinant expression of a fungal hydrolase from Papiliotrema laurentii that hydrolyzes apple cutin and clears colloidal polyester polyurethane.</title>
        <authorList>
            <consortium name="DOE Joint Genome Institute"/>
            <person name="Roman V.A."/>
            <person name="Bojanowski C."/>
            <person name="Crable B.R."/>
            <person name="Wagner D.N."/>
            <person name="Hung C.S."/>
            <person name="Nadeau L.J."/>
            <person name="Schratz L."/>
            <person name="Haridas S."/>
            <person name="Pangilinan J."/>
            <person name="Lipzen A."/>
            <person name="Na H."/>
            <person name="Yan M."/>
            <person name="Ng V."/>
            <person name="Grigoriev I.V."/>
            <person name="Spatafora J.W."/>
            <person name="Barlow D."/>
            <person name="Biffinger J."/>
            <person name="Kelley-Loughnane N."/>
            <person name="Varaljay V.A."/>
            <person name="Crookes-Goodson W.J."/>
        </authorList>
    </citation>
    <scope>NUCLEOTIDE SEQUENCE</scope>
    <source>
        <strain evidence="3">5307AH</strain>
    </source>
</reference>
<evidence type="ECO:0000313" key="4">
    <source>
        <dbReference type="Proteomes" id="UP001182556"/>
    </source>
</evidence>
<dbReference type="PANTHER" id="PTHR43060">
    <property type="entry name" value="3-HYDROXYISOBUTYRATE DEHYDROGENASE-LIKE 1, MITOCHONDRIAL-RELATED"/>
    <property type="match status" value="1"/>
</dbReference>
<dbReference type="InterPro" id="IPR013328">
    <property type="entry name" value="6PGD_dom2"/>
</dbReference>
<protein>
    <submittedName>
        <fullName evidence="3">NAD binding domain of 6-phosphogluconate dehydrogenase-domain-containing protein</fullName>
    </submittedName>
</protein>
<dbReference type="AlphaFoldDB" id="A0AAD9CXG8"/>
<dbReference type="Gene3D" id="1.10.1040.10">
    <property type="entry name" value="N-(1-d-carboxylethyl)-l-norvaline Dehydrogenase, domain 2"/>
    <property type="match status" value="2"/>
</dbReference>
<dbReference type="GO" id="GO:0051287">
    <property type="term" value="F:NAD binding"/>
    <property type="evidence" value="ECO:0007669"/>
    <property type="project" value="InterPro"/>
</dbReference>
<accession>A0AAD9CXG8</accession>
<dbReference type="InterPro" id="IPR008927">
    <property type="entry name" value="6-PGluconate_DH-like_C_sf"/>
</dbReference>
<dbReference type="InterPro" id="IPR036291">
    <property type="entry name" value="NAD(P)-bd_dom_sf"/>
</dbReference>
<gene>
    <name evidence="3" type="ORF">DB88DRAFT_492841</name>
</gene>
<dbReference type="Pfam" id="PF14833">
    <property type="entry name" value="NAD_binding_11"/>
    <property type="match status" value="2"/>
</dbReference>
<organism evidence="3 4">
    <name type="scientific">Papiliotrema laurentii</name>
    <name type="common">Cryptococcus laurentii</name>
    <dbReference type="NCBI Taxonomy" id="5418"/>
    <lineage>
        <taxon>Eukaryota</taxon>
        <taxon>Fungi</taxon>
        <taxon>Dikarya</taxon>
        <taxon>Basidiomycota</taxon>
        <taxon>Agaricomycotina</taxon>
        <taxon>Tremellomycetes</taxon>
        <taxon>Tremellales</taxon>
        <taxon>Rhynchogastremaceae</taxon>
        <taxon>Papiliotrema</taxon>
    </lineage>
</organism>
<evidence type="ECO:0000259" key="2">
    <source>
        <dbReference type="Pfam" id="PF14833"/>
    </source>
</evidence>
<dbReference type="GO" id="GO:0050661">
    <property type="term" value="F:NADP binding"/>
    <property type="evidence" value="ECO:0007669"/>
    <property type="project" value="InterPro"/>
</dbReference>
<evidence type="ECO:0000259" key="1">
    <source>
        <dbReference type="Pfam" id="PF03446"/>
    </source>
</evidence>
<dbReference type="Gene3D" id="3.40.50.720">
    <property type="entry name" value="NAD(P)-binding Rossmann-like Domain"/>
    <property type="match status" value="1"/>
</dbReference>
<feature type="domain" description="3-hydroxyisobutyrate dehydrogenase-like NAD-binding" evidence="2">
    <location>
        <begin position="403"/>
        <end position="524"/>
    </location>
</feature>
<sequence>MSQFVIDNNLAKLASCYEDVSEVPAEAPYSLARVTAAGIVLTCPEGRLSILKLIGDNRRLICSGVLAPGAAECLEQAGVIWINADPESASRLSVLEEGLCAVQTALAMEAMTLGISSGVDLDMCYHAISGAAGASWSFQHMVPELLQPERADGTRSLDTEIESLHRLTSLAGQYKTSLPVAALAKQIYQQAISRHSPTASCACLATIHPTKRTTREEGAERNILNLETVMPSKVAFVGLGAMGLGMAKVLNNKRFNVVGYDVCGPSRENFRLAGGRTAETLDECLEDSDVLVLMVVNARQVEQALFETGAADSLSRDATVILMSTVAPYEAEAIAAKLSLVRPDVTLLDSPVSGGTPRAATGDLTILCAGLDLSSEKPLAVLKALSGSQGHPDNLVFVPGPPGKAASVKLVNQHLAGSHIITVAETLALASSVGLPLATFRSVVLEGPAWSWMLGHRGQNMLNGLIKPPTSTVEIFIKDMGIVVQQAWTDGVGVPLAATVQQLFTAGQSQGWGGDDDSSIVRLWKPKGL</sequence>
<proteinExistence type="predicted"/>
<evidence type="ECO:0000313" key="3">
    <source>
        <dbReference type="EMBL" id="KAK1923896.1"/>
    </source>
</evidence>
<dbReference type="PANTHER" id="PTHR43060:SF17">
    <property type="entry name" value="L-THREONATE DEHYDROGENASE"/>
    <property type="match status" value="1"/>
</dbReference>
<dbReference type="SUPFAM" id="SSF48179">
    <property type="entry name" value="6-phosphogluconate dehydrogenase C-terminal domain-like"/>
    <property type="match status" value="2"/>
</dbReference>
<dbReference type="InterPro" id="IPR029154">
    <property type="entry name" value="HIBADH-like_NADP-bd"/>
</dbReference>
<dbReference type="InterPro" id="IPR006115">
    <property type="entry name" value="6PGDH_NADP-bd"/>
</dbReference>
<feature type="domain" description="6-phosphogluconate dehydrogenase NADP-binding" evidence="1">
    <location>
        <begin position="233"/>
        <end position="386"/>
    </location>
</feature>
<feature type="domain" description="3-hydroxyisobutyrate dehydrogenase-like NAD-binding" evidence="2">
    <location>
        <begin position="99"/>
        <end position="195"/>
    </location>
</feature>
<dbReference type="Proteomes" id="UP001182556">
    <property type="component" value="Unassembled WGS sequence"/>
</dbReference>